<sequence length="344" mass="38284">MESDVPTVTILLLGDAEVVLHDLDQPFAFNIRLYAKHYRYEFFDTASPTNYTLLGPDFIILAYDISRRDTLNSLKVHWAPMVNETYNIGEEIPVMVLGLKRDLRREWTEEEKTREGSDGKGASVMPHEGLGIAQMMRVDRSRIQPASHQQQWPKPTPHNNNPITAAATAFLESYARAMHLADPSNTGTSKNLGVVAAALAAHYGTGCTAYSLTHHVSLPSAEAWLPGIAEHLARFERAGLGCDIRLARHRVEPVSEGSALCWLTWRIRPPPREVGGREGWEWENVYAYRRAPPGGGAEEGAKRIGAAEGAGDEGWEKPEGWWEFIVSDNELSSLLARVPDFMTL</sequence>
<protein>
    <submittedName>
        <fullName evidence="2">Putative rho protein</fullName>
    </submittedName>
</protein>
<dbReference type="Proteomes" id="UP000034182">
    <property type="component" value="Unassembled WGS sequence"/>
</dbReference>
<evidence type="ECO:0000256" key="1">
    <source>
        <dbReference type="SAM" id="MobiDB-lite"/>
    </source>
</evidence>
<evidence type="ECO:0000313" key="3">
    <source>
        <dbReference type="Proteomes" id="UP000034182"/>
    </source>
</evidence>
<dbReference type="InterPro" id="IPR001806">
    <property type="entry name" value="Small_GTPase"/>
</dbReference>
<reference evidence="2 3" key="1">
    <citation type="submission" date="2015-03" db="EMBL/GenBank/DDBJ databases">
        <authorList>
            <person name="Morales-Cruz A."/>
            <person name="Amrine K.C."/>
            <person name="Cantu D."/>
        </authorList>
    </citation>
    <scope>NUCLEOTIDE SEQUENCE [LARGE SCALE GENOMIC DNA]</scope>
    <source>
        <strain evidence="2">DS831</strain>
    </source>
</reference>
<dbReference type="SUPFAM" id="SSF52540">
    <property type="entry name" value="P-loop containing nucleoside triphosphate hydrolases"/>
    <property type="match status" value="1"/>
</dbReference>
<dbReference type="InterPro" id="IPR027417">
    <property type="entry name" value="P-loop_NTPase"/>
</dbReference>
<evidence type="ECO:0000313" key="2">
    <source>
        <dbReference type="EMBL" id="KKY13407.1"/>
    </source>
</evidence>
<dbReference type="AlphaFoldDB" id="A0A0G2DQY2"/>
<name>A0A0G2DQY2_9PEZI</name>
<dbReference type="GO" id="GO:0003924">
    <property type="term" value="F:GTPase activity"/>
    <property type="evidence" value="ECO:0007669"/>
    <property type="project" value="InterPro"/>
</dbReference>
<accession>A0A0G2DQY2</accession>
<gene>
    <name evidence="2" type="ORF">UCDDS831_g09011</name>
</gene>
<dbReference type="EMBL" id="LAQI01000320">
    <property type="protein sequence ID" value="KKY13407.1"/>
    <property type="molecule type" value="Genomic_DNA"/>
</dbReference>
<dbReference type="Pfam" id="PF00071">
    <property type="entry name" value="Ras"/>
    <property type="match status" value="1"/>
</dbReference>
<reference evidence="2 3" key="2">
    <citation type="submission" date="2015-05" db="EMBL/GenBank/DDBJ databases">
        <title>Distinctive expansion of gene families associated with plant cell wall degradation and secondary metabolism in the genomes of grapevine trunk pathogens.</title>
        <authorList>
            <person name="Lawrence D.P."/>
            <person name="Travadon R."/>
            <person name="Rolshausen P.E."/>
            <person name="Baumgartner K."/>
        </authorList>
    </citation>
    <scope>NUCLEOTIDE SEQUENCE [LARGE SCALE GENOMIC DNA]</scope>
    <source>
        <strain evidence="2">DS831</strain>
    </source>
</reference>
<organism evidence="2 3">
    <name type="scientific">Diplodia seriata</name>
    <dbReference type="NCBI Taxonomy" id="420778"/>
    <lineage>
        <taxon>Eukaryota</taxon>
        <taxon>Fungi</taxon>
        <taxon>Dikarya</taxon>
        <taxon>Ascomycota</taxon>
        <taxon>Pezizomycotina</taxon>
        <taxon>Dothideomycetes</taxon>
        <taxon>Dothideomycetes incertae sedis</taxon>
        <taxon>Botryosphaeriales</taxon>
        <taxon>Botryosphaeriaceae</taxon>
        <taxon>Diplodia</taxon>
    </lineage>
</organism>
<feature type="region of interest" description="Disordered" evidence="1">
    <location>
        <begin position="294"/>
        <end position="315"/>
    </location>
</feature>
<dbReference type="Gene3D" id="3.40.50.300">
    <property type="entry name" value="P-loop containing nucleotide triphosphate hydrolases"/>
    <property type="match status" value="1"/>
</dbReference>
<dbReference type="GO" id="GO:0005525">
    <property type="term" value="F:GTP binding"/>
    <property type="evidence" value="ECO:0007669"/>
    <property type="project" value="InterPro"/>
</dbReference>
<proteinExistence type="predicted"/>
<comment type="caution">
    <text evidence="2">The sequence shown here is derived from an EMBL/GenBank/DDBJ whole genome shotgun (WGS) entry which is preliminary data.</text>
</comment>